<dbReference type="InterPro" id="IPR051055">
    <property type="entry name" value="PIF1_helicase"/>
</dbReference>
<dbReference type="Proteomes" id="UP000596742">
    <property type="component" value="Unassembled WGS sequence"/>
</dbReference>
<evidence type="ECO:0000313" key="1">
    <source>
        <dbReference type="EMBL" id="VDI26222.1"/>
    </source>
</evidence>
<dbReference type="EMBL" id="UYJE01004223">
    <property type="protein sequence ID" value="VDI26222.1"/>
    <property type="molecule type" value="Genomic_DNA"/>
</dbReference>
<keyword evidence="2" id="KW-1185">Reference proteome</keyword>
<dbReference type="PANTHER" id="PTHR47642:SF5">
    <property type="entry name" value="ATP-DEPENDENT DNA HELICASE"/>
    <property type="match status" value="1"/>
</dbReference>
<proteinExistence type="predicted"/>
<gene>
    <name evidence="1" type="ORF">MGAL_10B053466</name>
</gene>
<name>A0A8B6DYY2_MYTGA</name>
<dbReference type="OrthoDB" id="10069494at2759"/>
<comment type="caution">
    <text evidence="1">The sequence shown here is derived from an EMBL/GenBank/DDBJ whole genome shotgun (WGS) entry which is preliminary data.</text>
</comment>
<dbReference type="SUPFAM" id="SSF52540">
    <property type="entry name" value="P-loop containing nucleoside triphosphate hydrolases"/>
    <property type="match status" value="1"/>
</dbReference>
<dbReference type="AlphaFoldDB" id="A0A8B6DYY2"/>
<protein>
    <submittedName>
        <fullName evidence="1">Uncharacterized protein</fullName>
    </submittedName>
</protein>
<reference evidence="1" key="1">
    <citation type="submission" date="2018-11" db="EMBL/GenBank/DDBJ databases">
        <authorList>
            <person name="Alioto T."/>
            <person name="Alioto T."/>
        </authorList>
    </citation>
    <scope>NUCLEOTIDE SEQUENCE</scope>
</reference>
<accession>A0A8B6DYY2</accession>
<dbReference type="PANTHER" id="PTHR47642">
    <property type="entry name" value="ATP-DEPENDENT DNA HELICASE"/>
    <property type="match status" value="1"/>
</dbReference>
<evidence type="ECO:0000313" key="2">
    <source>
        <dbReference type="Proteomes" id="UP000596742"/>
    </source>
</evidence>
<organism evidence="1 2">
    <name type="scientific">Mytilus galloprovincialis</name>
    <name type="common">Mediterranean mussel</name>
    <dbReference type="NCBI Taxonomy" id="29158"/>
    <lineage>
        <taxon>Eukaryota</taxon>
        <taxon>Metazoa</taxon>
        <taxon>Spiralia</taxon>
        <taxon>Lophotrochozoa</taxon>
        <taxon>Mollusca</taxon>
        <taxon>Bivalvia</taxon>
        <taxon>Autobranchia</taxon>
        <taxon>Pteriomorphia</taxon>
        <taxon>Mytilida</taxon>
        <taxon>Mytiloidea</taxon>
        <taxon>Mytilidae</taxon>
        <taxon>Mytilinae</taxon>
        <taxon>Mytilus</taxon>
    </lineage>
</organism>
<dbReference type="InterPro" id="IPR027417">
    <property type="entry name" value="P-loop_NTPase"/>
</dbReference>
<sequence length="99" mass="10795">MQGIVHHVAKDSLPIINFNGKLVTLTRASFDVFDLKQHKNLASRKQFPIILAFALTVHRAQGQTLQNVEIDCLSFFAPGQMGVAVGRAVSIDGLLHGQS</sequence>